<feature type="compositionally biased region" description="Basic and acidic residues" evidence="5">
    <location>
        <begin position="552"/>
        <end position="566"/>
    </location>
</feature>
<dbReference type="Pfam" id="PF00999">
    <property type="entry name" value="Na_H_Exchanger"/>
    <property type="match status" value="1"/>
</dbReference>
<evidence type="ECO:0000256" key="5">
    <source>
        <dbReference type="SAM" id="MobiDB-lite"/>
    </source>
</evidence>
<keyword evidence="9" id="KW-1185">Reference proteome</keyword>
<feature type="transmembrane region" description="Helical" evidence="6">
    <location>
        <begin position="6"/>
        <end position="28"/>
    </location>
</feature>
<dbReference type="RefSeq" id="XP_031021389.1">
    <property type="nucleotide sequence ID" value="XM_031154530.1"/>
</dbReference>
<keyword evidence="4 6" id="KW-0472">Membrane</keyword>
<dbReference type="GeneID" id="41989826"/>
<feature type="transmembrane region" description="Helical" evidence="6">
    <location>
        <begin position="406"/>
        <end position="423"/>
    </location>
</feature>
<dbReference type="PANTHER" id="PTHR31382:SF3">
    <property type="entry name" value="SODIUM ION_PROTON EXCHANGER (EUROFUNG)"/>
    <property type="match status" value="1"/>
</dbReference>
<evidence type="ECO:0000313" key="9">
    <source>
        <dbReference type="Proteomes" id="UP000253153"/>
    </source>
</evidence>
<accession>A0A366SD20</accession>
<comment type="subcellular location">
    <subcellularLocation>
        <location evidence="1">Membrane</location>
        <topology evidence="1">Multi-pass membrane protein</topology>
    </subcellularLocation>
</comment>
<feature type="region of interest" description="Disordered" evidence="5">
    <location>
        <begin position="548"/>
        <end position="577"/>
    </location>
</feature>
<dbReference type="InterPro" id="IPR004712">
    <property type="entry name" value="Na+/H+_antiporter_fungi"/>
</dbReference>
<dbReference type="GO" id="GO:0036376">
    <property type="term" value="P:sodium ion export across plasma membrane"/>
    <property type="evidence" value="ECO:0007669"/>
    <property type="project" value="InterPro"/>
</dbReference>
<dbReference type="Proteomes" id="UP000253153">
    <property type="component" value="Unassembled WGS sequence"/>
</dbReference>
<feature type="transmembrane region" description="Helical" evidence="6">
    <location>
        <begin position="250"/>
        <end position="267"/>
    </location>
</feature>
<evidence type="ECO:0000256" key="4">
    <source>
        <dbReference type="ARBA" id="ARBA00023136"/>
    </source>
</evidence>
<evidence type="ECO:0000256" key="2">
    <source>
        <dbReference type="ARBA" id="ARBA00022692"/>
    </source>
</evidence>
<comment type="caution">
    <text evidence="8">The sequence shown here is derived from an EMBL/GenBank/DDBJ whole genome shotgun (WGS) entry which is preliminary data.</text>
</comment>
<feature type="transmembrane region" description="Helical" evidence="6">
    <location>
        <begin position="73"/>
        <end position="93"/>
    </location>
</feature>
<dbReference type="GO" id="GO:0005886">
    <property type="term" value="C:plasma membrane"/>
    <property type="evidence" value="ECO:0007669"/>
    <property type="project" value="InterPro"/>
</dbReference>
<feature type="domain" description="Cation/H+ exchanger transmembrane" evidence="7">
    <location>
        <begin position="30"/>
        <end position="469"/>
    </location>
</feature>
<dbReference type="EMBL" id="QKXC01000009">
    <property type="protein sequence ID" value="RBR26798.1"/>
    <property type="molecule type" value="Genomic_DNA"/>
</dbReference>
<gene>
    <name evidence="8" type="ORF">FIESC28_00379</name>
</gene>
<evidence type="ECO:0000256" key="6">
    <source>
        <dbReference type="SAM" id="Phobius"/>
    </source>
</evidence>
<feature type="transmembrane region" description="Helical" evidence="6">
    <location>
        <begin position="287"/>
        <end position="319"/>
    </location>
</feature>
<dbReference type="GO" id="GO:0120029">
    <property type="term" value="P:proton export across plasma membrane"/>
    <property type="evidence" value="ECO:0007669"/>
    <property type="project" value="InterPro"/>
</dbReference>
<proteinExistence type="predicted"/>
<evidence type="ECO:0000313" key="8">
    <source>
        <dbReference type="EMBL" id="RBR26798.1"/>
    </source>
</evidence>
<feature type="transmembrane region" description="Helical" evidence="6">
    <location>
        <begin position="371"/>
        <end position="394"/>
    </location>
</feature>
<name>A0A366SD20_9HYPO</name>
<protein>
    <recommendedName>
        <fullName evidence="7">Cation/H+ exchanger transmembrane domain-containing protein</fullName>
    </recommendedName>
</protein>
<keyword evidence="3 6" id="KW-1133">Transmembrane helix</keyword>
<feature type="transmembrane region" description="Helical" evidence="6">
    <location>
        <begin position="35"/>
        <end position="53"/>
    </location>
</feature>
<organism evidence="8 9">
    <name type="scientific">Fusarium coffeatum</name>
    <dbReference type="NCBI Taxonomy" id="231269"/>
    <lineage>
        <taxon>Eukaryota</taxon>
        <taxon>Fungi</taxon>
        <taxon>Dikarya</taxon>
        <taxon>Ascomycota</taxon>
        <taxon>Pezizomycotina</taxon>
        <taxon>Sordariomycetes</taxon>
        <taxon>Hypocreomycetidae</taxon>
        <taxon>Hypocreales</taxon>
        <taxon>Nectriaceae</taxon>
        <taxon>Fusarium</taxon>
        <taxon>Fusarium incarnatum-equiseti species complex</taxon>
    </lineage>
</organism>
<feature type="transmembrane region" description="Helical" evidence="6">
    <location>
        <begin position="451"/>
        <end position="474"/>
    </location>
</feature>
<feature type="transmembrane region" description="Helical" evidence="6">
    <location>
        <begin position="105"/>
        <end position="127"/>
    </location>
</feature>
<dbReference type="AlphaFoldDB" id="A0A366SD20"/>
<evidence type="ECO:0000259" key="7">
    <source>
        <dbReference type="Pfam" id="PF00999"/>
    </source>
</evidence>
<evidence type="ECO:0000256" key="3">
    <source>
        <dbReference type="ARBA" id="ARBA00022989"/>
    </source>
</evidence>
<dbReference type="InterPro" id="IPR006153">
    <property type="entry name" value="Cation/H_exchanger_TM"/>
</dbReference>
<keyword evidence="2 6" id="KW-0812">Transmembrane</keyword>
<dbReference type="GO" id="GO:0015385">
    <property type="term" value="F:sodium:proton antiporter activity"/>
    <property type="evidence" value="ECO:0007669"/>
    <property type="project" value="InterPro"/>
</dbReference>
<reference evidence="8 9" key="1">
    <citation type="submission" date="2018-06" db="EMBL/GenBank/DDBJ databases">
        <title>Fusarium incarnatum-equiseti species complex species 28.</title>
        <authorList>
            <person name="Gardiner D.M."/>
        </authorList>
    </citation>
    <scope>NUCLEOTIDE SEQUENCE [LARGE SCALE GENOMIC DNA]</scope>
    <source>
        <strain evidence="8 9">FIESC_28</strain>
    </source>
</reference>
<dbReference type="GO" id="GO:0042391">
    <property type="term" value="P:regulation of membrane potential"/>
    <property type="evidence" value="ECO:0007669"/>
    <property type="project" value="InterPro"/>
</dbReference>
<feature type="compositionally biased region" description="Basic residues" evidence="5">
    <location>
        <begin position="567"/>
        <end position="577"/>
    </location>
</feature>
<dbReference type="OrthoDB" id="5327978at2759"/>
<evidence type="ECO:0000256" key="1">
    <source>
        <dbReference type="ARBA" id="ARBA00004141"/>
    </source>
</evidence>
<dbReference type="PANTHER" id="PTHR31382">
    <property type="entry name" value="NA(+)/H(+) ANTIPORTER"/>
    <property type="match status" value="1"/>
</dbReference>
<sequence length="577" mass="63790">MPQVSLTDFNVVLAVLGAFMTLYGVISVKIKQKWYLGEALPAMLVGICLGPVAAKFLDSERWGQGQVGQTKDIALGLMRVVIGVQLVIAGYQLPAKYNATRWKEMAICLIPVMTLMWLCTTGCIMATIPRLTFLGALVIASCVTCTDPILSQAIAKGPFADKYVPRHLREIISSEAGANDGLGFPFLMLATYIMRHCFGTTDYSHDGSSGGEAARNGAEAAHRLLARSADVGRLGGGVGEAMKQWFVECWVYYIVLGVAYGATVGYVSCRSIKFALRKGWIDEQSYLLFPVAIGLFIIGTCGAMGTNDLLACFVAGNLLNWDGNFLAETYQRHDEVNHCLDVLLNFGGFMFVGTVLPWSEFHDPDGTGVTIPRLIGLGFMVLAFRRIPAILLVYKFMPKVCHDIKEALFMGYFGPIGVGAVFYREHMRHLFPHGDAADQEEKDVLDLAGPVVYWLVFFSIIWHGLSIPALNLIYQWRGVEPILDDAVSIRRKSFTMATPANAITGDEDNFIAFNRFSRPDPNSRANSMVLSGELSPAAQHARNEFAIFSGTHSEEDSEREREEAEKRRRRRTIQYDV</sequence>